<keyword evidence="2" id="KW-0813">Transport</keyword>
<keyword evidence="3 10" id="KW-0812">Transmembrane</keyword>
<dbReference type="SUPFAM" id="SSF81340">
    <property type="entry name" value="Clc chloride channel"/>
    <property type="match status" value="1"/>
</dbReference>
<feature type="transmembrane region" description="Helical" evidence="10">
    <location>
        <begin position="55"/>
        <end position="77"/>
    </location>
</feature>
<dbReference type="Gene3D" id="1.10.3080.10">
    <property type="entry name" value="Clc chloride channel"/>
    <property type="match status" value="1"/>
</dbReference>
<dbReference type="RefSeq" id="WP_290706034.1">
    <property type="nucleotide sequence ID" value="NZ_BAAAVS010000056.1"/>
</dbReference>
<reference evidence="12" key="1">
    <citation type="journal article" date="2019" name="Int. J. Syst. Evol. Microbiol.">
        <title>The Global Catalogue of Microorganisms (GCM) 10K type strain sequencing project: providing services to taxonomists for standard genome sequencing and annotation.</title>
        <authorList>
            <consortium name="The Broad Institute Genomics Platform"/>
            <consortium name="The Broad Institute Genome Sequencing Center for Infectious Disease"/>
            <person name="Wu L."/>
            <person name="Ma J."/>
        </authorList>
    </citation>
    <scope>NUCLEOTIDE SEQUENCE [LARGE SCALE GENOMIC DNA]</scope>
    <source>
        <strain evidence="12">JCM 14234</strain>
    </source>
</reference>
<feature type="transmembrane region" description="Helical" evidence="10">
    <location>
        <begin position="22"/>
        <end position="43"/>
    </location>
</feature>
<evidence type="ECO:0000256" key="2">
    <source>
        <dbReference type="ARBA" id="ARBA00022448"/>
    </source>
</evidence>
<dbReference type="EMBL" id="BAAAVS010000056">
    <property type="protein sequence ID" value="GAA3046004.1"/>
    <property type="molecule type" value="Genomic_DNA"/>
</dbReference>
<evidence type="ECO:0000256" key="3">
    <source>
        <dbReference type="ARBA" id="ARBA00022692"/>
    </source>
</evidence>
<keyword evidence="9" id="KW-0407">Ion channel</keyword>
<organism evidence="11 12">
    <name type="scientific">Gordonia defluvii</name>
    <dbReference type="NCBI Taxonomy" id="283718"/>
    <lineage>
        <taxon>Bacteria</taxon>
        <taxon>Bacillati</taxon>
        <taxon>Actinomycetota</taxon>
        <taxon>Actinomycetes</taxon>
        <taxon>Mycobacteriales</taxon>
        <taxon>Gordoniaceae</taxon>
        <taxon>Gordonia</taxon>
    </lineage>
</organism>
<comment type="subcellular location">
    <subcellularLocation>
        <location evidence="1">Membrane</location>
        <topology evidence="1">Multi-pass membrane protein</topology>
    </subcellularLocation>
</comment>
<keyword evidence="6 10" id="KW-0472">Membrane</keyword>
<gene>
    <name evidence="11" type="ORF">GCM10010528_26530</name>
</gene>
<comment type="caution">
    <text evidence="11">The sequence shown here is derived from an EMBL/GenBank/DDBJ whole genome shotgun (WGS) entry which is preliminary data.</text>
</comment>
<evidence type="ECO:0000256" key="8">
    <source>
        <dbReference type="ARBA" id="ARBA00023214"/>
    </source>
</evidence>
<evidence type="ECO:0000256" key="9">
    <source>
        <dbReference type="ARBA" id="ARBA00023303"/>
    </source>
</evidence>
<feature type="transmembrane region" description="Helical" evidence="10">
    <location>
        <begin position="367"/>
        <end position="389"/>
    </location>
</feature>
<keyword evidence="5" id="KW-0406">Ion transport</keyword>
<sequence length="448" mass="44319">MNLRAQEPVAAATKWRDAGCGVAGGLLGGVVAAVFVVGVTTLIKANLDWIMRQGGGVMVAAPFVGILVAVVVLHLVAHGRAVQQLSGDPAPPRSFTAWLRFPANAVRADLTADVVNTAGAEERFPWRLAPIRAVAIMATVGMGAPMGTESPAAHLGVAAGSALGERWRSLARSAGIGGGAAGVAALMGLPLVGAAFILELGRRNGAPLSLPRIVAASSGALVGWGVNAALDLNLIRLIVPHIAAGDLPRALATAALVGALSGAIGSVTGTAIYRARGWSAGPVVKFLVGAVTLGLCLVAISKLASLAAAIGPGATAVSWAEVASASSWTLLAVVGLRAVATTAAVLAGGCGGLFVPLLAIGDLTGRALAPVLGVPSDLAAAAGAAGSIAGGYRLPLTAIAMVLTIGGPVPARLTCVTAVLFATGSGILAAYLLDRYVLHRRTASPAVS</sequence>
<evidence type="ECO:0000313" key="12">
    <source>
        <dbReference type="Proteomes" id="UP001501035"/>
    </source>
</evidence>
<feature type="transmembrane region" description="Helical" evidence="10">
    <location>
        <begin position="286"/>
        <end position="310"/>
    </location>
</feature>
<proteinExistence type="predicted"/>
<dbReference type="InterPro" id="IPR050368">
    <property type="entry name" value="ClC-type_chloride_channel"/>
</dbReference>
<feature type="transmembrane region" description="Helical" evidence="10">
    <location>
        <begin position="330"/>
        <end position="355"/>
    </location>
</feature>
<evidence type="ECO:0000256" key="10">
    <source>
        <dbReference type="SAM" id="Phobius"/>
    </source>
</evidence>
<dbReference type="PANTHER" id="PTHR43427:SF6">
    <property type="entry name" value="CHLORIDE CHANNEL PROTEIN CLC-E"/>
    <property type="match status" value="1"/>
</dbReference>
<accession>A0ABP6LI92</accession>
<name>A0ABP6LI92_9ACTN</name>
<evidence type="ECO:0000256" key="1">
    <source>
        <dbReference type="ARBA" id="ARBA00004141"/>
    </source>
</evidence>
<evidence type="ECO:0000256" key="6">
    <source>
        <dbReference type="ARBA" id="ARBA00023136"/>
    </source>
</evidence>
<dbReference type="Pfam" id="PF00654">
    <property type="entry name" value="Voltage_CLC"/>
    <property type="match status" value="1"/>
</dbReference>
<evidence type="ECO:0000313" key="11">
    <source>
        <dbReference type="EMBL" id="GAA3046004.1"/>
    </source>
</evidence>
<keyword evidence="4 10" id="KW-1133">Transmembrane helix</keyword>
<evidence type="ECO:0000256" key="5">
    <source>
        <dbReference type="ARBA" id="ARBA00023065"/>
    </source>
</evidence>
<keyword evidence="12" id="KW-1185">Reference proteome</keyword>
<feature type="transmembrane region" description="Helical" evidence="10">
    <location>
        <begin position="176"/>
        <end position="198"/>
    </location>
</feature>
<evidence type="ECO:0000256" key="4">
    <source>
        <dbReference type="ARBA" id="ARBA00022989"/>
    </source>
</evidence>
<dbReference type="PRINTS" id="PR00762">
    <property type="entry name" value="CLCHANNEL"/>
</dbReference>
<evidence type="ECO:0008006" key="13">
    <source>
        <dbReference type="Google" id="ProtNLM"/>
    </source>
</evidence>
<dbReference type="InterPro" id="IPR014743">
    <property type="entry name" value="Cl-channel_core"/>
</dbReference>
<feature type="transmembrane region" description="Helical" evidence="10">
    <location>
        <begin position="250"/>
        <end position="274"/>
    </location>
</feature>
<dbReference type="PANTHER" id="PTHR43427">
    <property type="entry name" value="CHLORIDE CHANNEL PROTEIN CLC-E"/>
    <property type="match status" value="1"/>
</dbReference>
<dbReference type="InterPro" id="IPR001807">
    <property type="entry name" value="ClC"/>
</dbReference>
<protein>
    <recommendedName>
        <fullName evidence="13">H+/Cl-antiporter ClcA</fullName>
    </recommendedName>
</protein>
<evidence type="ECO:0000256" key="7">
    <source>
        <dbReference type="ARBA" id="ARBA00023173"/>
    </source>
</evidence>
<dbReference type="Proteomes" id="UP001501035">
    <property type="component" value="Unassembled WGS sequence"/>
</dbReference>
<keyword evidence="8" id="KW-0868">Chloride</keyword>
<feature type="transmembrane region" description="Helical" evidence="10">
    <location>
        <begin position="409"/>
        <end position="433"/>
    </location>
</feature>
<keyword evidence="7" id="KW-0869">Chloride channel</keyword>